<evidence type="ECO:0008006" key="2">
    <source>
        <dbReference type="Google" id="ProtNLM"/>
    </source>
</evidence>
<dbReference type="STRING" id="366602.Caul_0844"/>
<accession>B0SVD6</accession>
<proteinExistence type="predicted"/>
<dbReference type="Gene3D" id="6.20.450.20">
    <property type="match status" value="1"/>
</dbReference>
<organism evidence="1">
    <name type="scientific">Caulobacter sp. (strain K31)</name>
    <dbReference type="NCBI Taxonomy" id="366602"/>
    <lineage>
        <taxon>Bacteria</taxon>
        <taxon>Pseudomonadati</taxon>
        <taxon>Pseudomonadota</taxon>
        <taxon>Alphaproteobacteria</taxon>
        <taxon>Caulobacterales</taxon>
        <taxon>Caulobacteraceae</taxon>
        <taxon>Caulobacter</taxon>
    </lineage>
</organism>
<protein>
    <recommendedName>
        <fullName evidence="2">Antitoxin of toxin-antitoxin stability system</fullName>
    </recommendedName>
</protein>
<name>B0SVD6_CAUSK</name>
<reference evidence="1" key="1">
    <citation type="submission" date="2008-01" db="EMBL/GenBank/DDBJ databases">
        <title>Complete sequence of chromosome of Caulobacter sp. K31.</title>
        <authorList>
            <consortium name="US DOE Joint Genome Institute"/>
            <person name="Copeland A."/>
            <person name="Lucas S."/>
            <person name="Lapidus A."/>
            <person name="Barry K."/>
            <person name="Glavina del Rio T."/>
            <person name="Dalin E."/>
            <person name="Tice H."/>
            <person name="Pitluck S."/>
            <person name="Bruce D."/>
            <person name="Goodwin L."/>
            <person name="Thompson L.S."/>
            <person name="Brettin T."/>
            <person name="Detter J.C."/>
            <person name="Han C."/>
            <person name="Schmutz J."/>
            <person name="Larimer F."/>
            <person name="Land M."/>
            <person name="Hauser L."/>
            <person name="Kyrpides N."/>
            <person name="Kim E."/>
            <person name="Stephens C."/>
            <person name="Richardson P."/>
        </authorList>
    </citation>
    <scope>NUCLEOTIDE SEQUENCE [LARGE SCALE GENOMIC DNA]</scope>
    <source>
        <strain evidence="1">K31</strain>
    </source>
</reference>
<dbReference type="HOGENOM" id="CLU_166926_0_0_5"/>
<dbReference type="eggNOG" id="COG3905">
    <property type="taxonomic scope" value="Bacteria"/>
</dbReference>
<gene>
    <name evidence="1" type="ordered locus">Caul_0844</name>
</gene>
<evidence type="ECO:0000313" key="1">
    <source>
        <dbReference type="EMBL" id="ABZ69975.1"/>
    </source>
</evidence>
<dbReference type="KEGG" id="cak:Caul_0844"/>
<sequence length="97" mass="11116">MSKDAVFTMKLEPQLRDAFIAEAAAAHRPASQIVRDLMRDFVQRQREARDYEGFVRRKVETARTEREAGLTFSNEEVEAEFAARRADLLRKADEAGT</sequence>
<dbReference type="EMBL" id="CP000927">
    <property type="protein sequence ID" value="ABZ69975.1"/>
    <property type="molecule type" value="Genomic_DNA"/>
</dbReference>
<dbReference type="AlphaFoldDB" id="B0SVD6"/>